<feature type="binding site" evidence="7">
    <location>
        <position position="322"/>
    </location>
    <ligand>
        <name>N-formimidoyl-L-glutamate</name>
        <dbReference type="ChEBI" id="CHEBI:58928"/>
    </ligand>
</feature>
<keyword evidence="6 7" id="KW-0408">Iron</keyword>
<comment type="cofactor">
    <cofactor evidence="7">
        <name>Zn(2+)</name>
        <dbReference type="ChEBI" id="CHEBI:29105"/>
    </cofactor>
    <cofactor evidence="7">
        <name>Fe(3+)</name>
        <dbReference type="ChEBI" id="CHEBI:29034"/>
    </cofactor>
    <text evidence="7">Binds 1 zinc or iron ion per subunit.</text>
</comment>
<keyword evidence="4 7" id="KW-0369">Histidine metabolism</keyword>
<dbReference type="InterPro" id="IPR005920">
    <property type="entry name" value="HutI"/>
</dbReference>
<evidence type="ECO:0000256" key="2">
    <source>
        <dbReference type="ARBA" id="ARBA00022723"/>
    </source>
</evidence>
<reference evidence="9" key="1">
    <citation type="submission" date="2021-06" db="EMBL/GenBank/DDBJ databases">
        <title>Emergence of genetically related NDM-1-producing Providencia rettgeri strains in Argentina.</title>
        <authorList>
            <person name="Pasteran F."/>
            <person name="Meo A."/>
            <person name="Gomez S."/>
            <person name="Derdoy L."/>
            <person name="Albronoz E."/>
            <person name="Faccone D."/>
            <person name="Guerriero L."/>
            <person name="Archuby D."/>
            <person name="Tarzia A."/>
            <person name="Lopez M."/>
            <person name="Corso A."/>
        </authorList>
    </citation>
    <scope>NUCLEOTIDE SEQUENCE</scope>
    <source>
        <strain evidence="9">PreM15628</strain>
    </source>
</reference>
<evidence type="ECO:0000256" key="5">
    <source>
        <dbReference type="ARBA" id="ARBA00022833"/>
    </source>
</evidence>
<dbReference type="InterPro" id="IPR006680">
    <property type="entry name" value="Amidohydro-rel"/>
</dbReference>
<feature type="binding site" evidence="7">
    <location>
        <position position="147"/>
    </location>
    <ligand>
        <name>4-imidazolone-5-propanoate</name>
        <dbReference type="ChEBI" id="CHEBI:77893"/>
    </ligand>
</feature>
<dbReference type="EMBL" id="CP076405">
    <property type="protein sequence ID" value="QWQ22168.2"/>
    <property type="molecule type" value="Genomic_DNA"/>
</dbReference>
<dbReference type="NCBIfam" id="TIGR01224">
    <property type="entry name" value="hutI"/>
    <property type="match status" value="1"/>
</dbReference>
<protein>
    <recommendedName>
        <fullName evidence="1 7">Imidazolonepropionase</fullName>
        <ecNumber evidence="1 7">3.5.2.7</ecNumber>
    </recommendedName>
    <alternativeName>
        <fullName evidence="7">Imidazolone-5-propionate hydrolase</fullName>
    </alternativeName>
</protein>
<dbReference type="Gene3D" id="3.20.20.140">
    <property type="entry name" value="Metal-dependent hydrolases"/>
    <property type="match status" value="1"/>
</dbReference>
<feature type="binding site" evidence="7">
    <location>
        <position position="248"/>
    </location>
    <ligand>
        <name>4-imidazolone-5-propanoate</name>
        <dbReference type="ChEBI" id="CHEBI:77893"/>
    </ligand>
</feature>
<dbReference type="HAMAP" id="MF_00372">
    <property type="entry name" value="HutI"/>
    <property type="match status" value="1"/>
</dbReference>
<comment type="catalytic activity">
    <reaction evidence="7">
        <text>4-imidazolone-5-propanoate + H2O = N-formimidoyl-L-glutamate</text>
        <dbReference type="Rhea" id="RHEA:23660"/>
        <dbReference type="ChEBI" id="CHEBI:15377"/>
        <dbReference type="ChEBI" id="CHEBI:58928"/>
        <dbReference type="ChEBI" id="CHEBI:77893"/>
        <dbReference type="EC" id="3.5.2.7"/>
    </reaction>
</comment>
<comment type="similarity">
    <text evidence="7">Belongs to the metallo-dependent hydrolases superfamily. HutI family.</text>
</comment>
<feature type="binding site" evidence="7">
    <location>
        <position position="147"/>
    </location>
    <ligand>
        <name>N-formimidoyl-L-glutamate</name>
        <dbReference type="ChEBI" id="CHEBI:58928"/>
    </ligand>
</feature>
<dbReference type="GO" id="GO:0005506">
    <property type="term" value="F:iron ion binding"/>
    <property type="evidence" value="ECO:0007669"/>
    <property type="project" value="UniProtKB-UniRule"/>
</dbReference>
<keyword evidence="2 7" id="KW-0479">Metal-binding</keyword>
<dbReference type="EC" id="3.5.2.7" evidence="1 7"/>
<dbReference type="PANTHER" id="PTHR42752:SF1">
    <property type="entry name" value="IMIDAZOLONEPROPIONASE-RELATED"/>
    <property type="match status" value="1"/>
</dbReference>
<organism evidence="9 10">
    <name type="scientific">Providencia rettgeri</name>
    <dbReference type="NCBI Taxonomy" id="587"/>
    <lineage>
        <taxon>Bacteria</taxon>
        <taxon>Pseudomonadati</taxon>
        <taxon>Pseudomonadota</taxon>
        <taxon>Gammaproteobacteria</taxon>
        <taxon>Enterobacterales</taxon>
        <taxon>Morganellaceae</taxon>
        <taxon>Providencia</taxon>
    </lineage>
</organism>
<feature type="binding site" evidence="7">
    <location>
        <position position="77"/>
    </location>
    <ligand>
        <name>Zn(2+)</name>
        <dbReference type="ChEBI" id="CHEBI:29105"/>
    </ligand>
</feature>
<feature type="binding site" evidence="7">
    <location>
        <position position="245"/>
    </location>
    <ligand>
        <name>Zn(2+)</name>
        <dbReference type="ChEBI" id="CHEBI:29105"/>
    </ligand>
</feature>
<dbReference type="AlphaFoldDB" id="A0AAJ4NLK0"/>
<proteinExistence type="inferred from homology"/>
<dbReference type="PANTHER" id="PTHR42752">
    <property type="entry name" value="IMIDAZOLONEPROPIONASE"/>
    <property type="match status" value="1"/>
</dbReference>
<comment type="pathway">
    <text evidence="7">Amino-acid degradation; L-histidine degradation into L-glutamate; N-formimidoyl-L-glutamate from L-histidine: step 3/3.</text>
</comment>
<accession>A0AAJ4NLK0</accession>
<gene>
    <name evidence="7 9" type="primary">hutI</name>
    <name evidence="9" type="ORF">KOF27_07590</name>
</gene>
<evidence type="ECO:0000256" key="6">
    <source>
        <dbReference type="ARBA" id="ARBA00023004"/>
    </source>
</evidence>
<dbReference type="SUPFAM" id="SSF51338">
    <property type="entry name" value="Composite domain of metallo-dependent hydrolases"/>
    <property type="match status" value="1"/>
</dbReference>
<dbReference type="InterPro" id="IPR011059">
    <property type="entry name" value="Metal-dep_hydrolase_composite"/>
</dbReference>
<evidence type="ECO:0000313" key="10">
    <source>
        <dbReference type="Proteomes" id="UP000682358"/>
    </source>
</evidence>
<dbReference type="SUPFAM" id="SSF51556">
    <property type="entry name" value="Metallo-dependent hydrolases"/>
    <property type="match status" value="1"/>
</dbReference>
<feature type="binding site" evidence="7">
    <location>
        <position position="75"/>
    </location>
    <ligand>
        <name>Zn(2+)</name>
        <dbReference type="ChEBI" id="CHEBI:29105"/>
    </ligand>
</feature>
<feature type="binding site" evidence="7">
    <location>
        <position position="245"/>
    </location>
    <ligand>
        <name>Fe(3+)</name>
        <dbReference type="ChEBI" id="CHEBI:29034"/>
    </ligand>
</feature>
<evidence type="ECO:0000313" key="9">
    <source>
        <dbReference type="EMBL" id="QWQ22168.2"/>
    </source>
</evidence>
<name>A0AAJ4NLK0_PRORE</name>
<dbReference type="Proteomes" id="UP000682358">
    <property type="component" value="Chromosome"/>
</dbReference>
<dbReference type="GO" id="GO:0019556">
    <property type="term" value="P:L-histidine catabolic process to glutamate and formamide"/>
    <property type="evidence" value="ECO:0007669"/>
    <property type="project" value="UniProtKB-UniRule"/>
</dbReference>
<dbReference type="FunFam" id="3.20.20.140:FF:000007">
    <property type="entry name" value="Imidazolonepropionase"/>
    <property type="match status" value="1"/>
</dbReference>
<feature type="binding site" evidence="7">
    <location>
        <position position="320"/>
    </location>
    <ligand>
        <name>Zn(2+)</name>
        <dbReference type="ChEBI" id="CHEBI:29105"/>
    </ligand>
</feature>
<feature type="binding site" evidence="7">
    <location>
        <position position="75"/>
    </location>
    <ligand>
        <name>Fe(3+)</name>
        <dbReference type="ChEBI" id="CHEBI:29034"/>
    </ligand>
</feature>
<dbReference type="GO" id="GO:0050480">
    <property type="term" value="F:imidazolonepropionase activity"/>
    <property type="evidence" value="ECO:0007669"/>
    <property type="project" value="UniProtKB-UniRule"/>
</dbReference>
<feature type="binding site" evidence="7">
    <location>
        <position position="324"/>
    </location>
    <ligand>
        <name>N-formimidoyl-L-glutamate</name>
        <dbReference type="ChEBI" id="CHEBI:58928"/>
    </ligand>
</feature>
<dbReference type="GO" id="GO:0005737">
    <property type="term" value="C:cytoplasm"/>
    <property type="evidence" value="ECO:0007669"/>
    <property type="project" value="UniProtKB-SubCell"/>
</dbReference>
<evidence type="ECO:0000256" key="1">
    <source>
        <dbReference type="ARBA" id="ARBA00012864"/>
    </source>
</evidence>
<feature type="binding site" evidence="7">
    <location>
        <position position="325"/>
    </location>
    <ligand>
        <name>4-imidazolone-5-propanoate</name>
        <dbReference type="ChEBI" id="CHEBI:77893"/>
    </ligand>
</feature>
<evidence type="ECO:0000256" key="3">
    <source>
        <dbReference type="ARBA" id="ARBA00022801"/>
    </source>
</evidence>
<feature type="domain" description="Amidohydrolase-related" evidence="8">
    <location>
        <begin position="67"/>
        <end position="386"/>
    </location>
</feature>
<feature type="binding site" evidence="7">
    <location>
        <position position="320"/>
    </location>
    <ligand>
        <name>Fe(3+)</name>
        <dbReference type="ChEBI" id="CHEBI:29034"/>
    </ligand>
</feature>
<dbReference type="CDD" id="cd01296">
    <property type="entry name" value="Imidazolone-5PH"/>
    <property type="match status" value="1"/>
</dbReference>
<comment type="subcellular location">
    <subcellularLocation>
        <location evidence="7">Cytoplasm</location>
    </subcellularLocation>
</comment>
<keyword evidence="7" id="KW-0963">Cytoplasm</keyword>
<evidence type="ECO:0000256" key="4">
    <source>
        <dbReference type="ARBA" id="ARBA00022808"/>
    </source>
</evidence>
<evidence type="ECO:0000256" key="7">
    <source>
        <dbReference type="HAMAP-Rule" id="MF_00372"/>
    </source>
</evidence>
<dbReference type="InterPro" id="IPR032466">
    <property type="entry name" value="Metal_Hydrolase"/>
</dbReference>
<keyword evidence="3 7" id="KW-0378">Hydrolase</keyword>
<comment type="function">
    <text evidence="7">Catalyzes the hydrolytic cleavage of the carbon-nitrogen bond in imidazolone-5-propanoate to yield N-formimidoyl-L-glutamate. It is the third step in the universal histidine degradation pathway.</text>
</comment>
<evidence type="ECO:0000259" key="8">
    <source>
        <dbReference type="Pfam" id="PF01979"/>
    </source>
</evidence>
<dbReference type="GO" id="GO:0008270">
    <property type="term" value="F:zinc ion binding"/>
    <property type="evidence" value="ECO:0007669"/>
    <property type="project" value="UniProtKB-UniRule"/>
</dbReference>
<dbReference type="Gene3D" id="2.30.40.10">
    <property type="entry name" value="Urease, subunit C, domain 1"/>
    <property type="match status" value="1"/>
</dbReference>
<feature type="binding site" evidence="7">
    <location>
        <position position="84"/>
    </location>
    <ligand>
        <name>4-imidazolone-5-propanoate</name>
        <dbReference type="ChEBI" id="CHEBI:77893"/>
    </ligand>
</feature>
<sequence length="460" mass="51633">MVFKTHSQDIVWRNGRIATMDPELSVPYGLVEHHDLVVRDNKIVAIVPTQEVELNDCQVIDVKGKLITPGLIDCHTHLVFGGDRASEWEQRMNGVSYETISSQGGGINSTVRETRKMSENELFERAKPRLEALIREGVTSIEMKSGYGLDYENEEKQLQVAKQLSAQYPISVSSTLLSAHTVPVEYKDRPDEYIDLICQKIMPELWEKGLFEAVDVFCESVGFSLYQSEKLFSAAQKLGIPVKGHVEQLSNLGGSELVARYKGLSVDHIEYLDLEGIKALKASRTVAVLLPGAFYFLRETKLPPIELLREHNVPMAVSTDFNPGTSPFASLRIIMNMAAVLFKLTPEEIWAGVTRNAAKALGRENSHGQLKTGFVADFVVWNAQEPVEMIYEQGSNPLFIRVHGGKITHRNGWYMWPAVLATKITIINSGKWCCLPQFTLNIFCFLFVFIKITSFNYVSA</sequence>
<feature type="binding site" evidence="7">
    <location>
        <position position="77"/>
    </location>
    <ligand>
        <name>Fe(3+)</name>
        <dbReference type="ChEBI" id="CHEBI:29034"/>
    </ligand>
</feature>
<dbReference type="Pfam" id="PF01979">
    <property type="entry name" value="Amidohydro_1"/>
    <property type="match status" value="1"/>
</dbReference>
<feature type="binding site" evidence="7">
    <location>
        <position position="180"/>
    </location>
    <ligand>
        <name>4-imidazolone-5-propanoate</name>
        <dbReference type="ChEBI" id="CHEBI:77893"/>
    </ligand>
</feature>
<keyword evidence="5 7" id="KW-0862">Zinc</keyword>